<dbReference type="RefSeq" id="WP_261897574.1">
    <property type="nucleotide sequence ID" value="NZ_AP024896.1"/>
</dbReference>
<keyword evidence="5" id="KW-1185">Reference proteome</keyword>
<sequence>MTIHLREASHLVINTIRQSSALKDLLIWFVVTLLVSYFSIQYDAFESFNEFSREQESWQLDELFIVMFFIGVGGCLFGLRRYWDMQTYSRRLHREADFDSLTQLPNSRMAKRQLVNLMTHCPADRYVIAVLLDIDNFGTINHLYGRATADMVLKHVATRLKLRNEQSGFVARINSDEFLACDICDTKLHAVEDYVAELRRTENVPIVIGKYIINIRFSMGVALFPKDSDNPEDLLRATYLALEQAKTTAGIDWYLYREELGQRREYREMLSRQLFKAILNNELFMVYQPIWDQQKHICKGFEALVRWNFQGASVPPFLFVNIAEEYGLINQLGDFVLRRSLTEMKDKLADDQYLAINISGHQFQHENFIPSLLELVKTTEFKPHQLELELTETTLIDNYELLLEKLHRIRKKGIHVAIDDFGTGYSSLSRLNELSVDKLKIDRSFVIGVVDGVREQNIVESIVALGRKLNMQIVIEGVETEEQMNKLLELGCDLMQGYLFARPATLDKIEPRFFGIENSLSE</sequence>
<dbReference type="InterPro" id="IPR050706">
    <property type="entry name" value="Cyclic-di-GMP_PDE-like"/>
</dbReference>
<dbReference type="SUPFAM" id="SSF141868">
    <property type="entry name" value="EAL domain-like"/>
    <property type="match status" value="1"/>
</dbReference>
<dbReference type="Proteomes" id="UP001304071">
    <property type="component" value="Chromosome 2"/>
</dbReference>
<accession>A0ABZ0QGI6</accession>
<dbReference type="GO" id="GO:0071111">
    <property type="term" value="F:cyclic-guanylate-specific phosphodiesterase activity"/>
    <property type="evidence" value="ECO:0007669"/>
    <property type="project" value="UniProtKB-EC"/>
</dbReference>
<dbReference type="InterPro" id="IPR043128">
    <property type="entry name" value="Rev_trsase/Diguanyl_cyclase"/>
</dbReference>
<evidence type="ECO:0000259" key="2">
    <source>
        <dbReference type="PROSITE" id="PS50883"/>
    </source>
</evidence>
<dbReference type="PROSITE" id="PS50883">
    <property type="entry name" value="EAL"/>
    <property type="match status" value="1"/>
</dbReference>
<dbReference type="PANTHER" id="PTHR33121">
    <property type="entry name" value="CYCLIC DI-GMP PHOSPHODIESTERASE PDEF"/>
    <property type="match status" value="1"/>
</dbReference>
<name>A0ABZ0QGI6_9VIBR</name>
<dbReference type="SMART" id="SM00267">
    <property type="entry name" value="GGDEF"/>
    <property type="match status" value="1"/>
</dbReference>
<dbReference type="EMBL" id="CP138204">
    <property type="protein sequence ID" value="WPC75593.1"/>
    <property type="molecule type" value="Genomic_DNA"/>
</dbReference>
<dbReference type="Gene3D" id="3.20.20.450">
    <property type="entry name" value="EAL domain"/>
    <property type="match status" value="1"/>
</dbReference>
<dbReference type="SMART" id="SM00052">
    <property type="entry name" value="EAL"/>
    <property type="match status" value="1"/>
</dbReference>
<organism evidence="4 5">
    <name type="scientific">Vibrio porteresiae DSM 19223</name>
    <dbReference type="NCBI Taxonomy" id="1123496"/>
    <lineage>
        <taxon>Bacteria</taxon>
        <taxon>Pseudomonadati</taxon>
        <taxon>Pseudomonadota</taxon>
        <taxon>Gammaproteobacteria</taxon>
        <taxon>Vibrionales</taxon>
        <taxon>Vibrionaceae</taxon>
        <taxon>Vibrio</taxon>
    </lineage>
</organism>
<dbReference type="PROSITE" id="PS50887">
    <property type="entry name" value="GGDEF"/>
    <property type="match status" value="1"/>
</dbReference>
<dbReference type="CDD" id="cd01948">
    <property type="entry name" value="EAL"/>
    <property type="match status" value="1"/>
</dbReference>
<evidence type="ECO:0000313" key="5">
    <source>
        <dbReference type="Proteomes" id="UP001304071"/>
    </source>
</evidence>
<protein>
    <submittedName>
        <fullName evidence="4">Bifunctional diguanylate cyclase/phosphodiesterase</fullName>
        <ecNumber evidence="4">2.7.7.65</ecNumber>
        <ecNumber evidence="4">3.1.4.52</ecNumber>
    </submittedName>
</protein>
<reference evidence="4 5" key="1">
    <citation type="submission" date="2023-11" db="EMBL/GenBank/DDBJ databases">
        <title>Plant-associative lifestyle of Vibrio porteresiae and its evolutionary dynamics.</title>
        <authorList>
            <person name="Rameshkumar N."/>
            <person name="Kirti K."/>
        </authorList>
    </citation>
    <scope>NUCLEOTIDE SEQUENCE [LARGE SCALE GENOMIC DNA]</scope>
    <source>
        <strain evidence="4 5">MSSRF30</strain>
    </source>
</reference>
<dbReference type="GO" id="GO:0052621">
    <property type="term" value="F:diguanylate cyclase activity"/>
    <property type="evidence" value="ECO:0007669"/>
    <property type="project" value="UniProtKB-EC"/>
</dbReference>
<dbReference type="InterPro" id="IPR000160">
    <property type="entry name" value="GGDEF_dom"/>
</dbReference>
<evidence type="ECO:0000259" key="3">
    <source>
        <dbReference type="PROSITE" id="PS50887"/>
    </source>
</evidence>
<dbReference type="Gene3D" id="3.30.70.270">
    <property type="match status" value="1"/>
</dbReference>
<dbReference type="PANTHER" id="PTHR33121:SF70">
    <property type="entry name" value="SIGNALING PROTEIN YKOW"/>
    <property type="match status" value="1"/>
</dbReference>
<dbReference type="Pfam" id="PF00563">
    <property type="entry name" value="EAL"/>
    <property type="match status" value="1"/>
</dbReference>
<dbReference type="EC" id="2.7.7.65" evidence="4"/>
<feature type="transmembrane region" description="Helical" evidence="1">
    <location>
        <begin position="64"/>
        <end position="83"/>
    </location>
</feature>
<proteinExistence type="predicted"/>
<dbReference type="InterPro" id="IPR035919">
    <property type="entry name" value="EAL_sf"/>
</dbReference>
<keyword evidence="4" id="KW-0378">Hydrolase</keyword>
<feature type="transmembrane region" description="Helical" evidence="1">
    <location>
        <begin position="25"/>
        <end position="44"/>
    </location>
</feature>
<feature type="domain" description="GGDEF" evidence="3">
    <location>
        <begin position="125"/>
        <end position="259"/>
    </location>
</feature>
<dbReference type="Pfam" id="PF00990">
    <property type="entry name" value="GGDEF"/>
    <property type="match status" value="1"/>
</dbReference>
<keyword evidence="1" id="KW-0472">Membrane</keyword>
<gene>
    <name evidence="4" type="ORF">R8Z52_21955</name>
</gene>
<evidence type="ECO:0000256" key="1">
    <source>
        <dbReference type="SAM" id="Phobius"/>
    </source>
</evidence>
<dbReference type="CDD" id="cd01949">
    <property type="entry name" value="GGDEF"/>
    <property type="match status" value="1"/>
</dbReference>
<evidence type="ECO:0000313" key="4">
    <source>
        <dbReference type="EMBL" id="WPC75593.1"/>
    </source>
</evidence>
<keyword evidence="4" id="KW-0808">Transferase</keyword>
<dbReference type="InterPro" id="IPR001633">
    <property type="entry name" value="EAL_dom"/>
</dbReference>
<dbReference type="InterPro" id="IPR029787">
    <property type="entry name" value="Nucleotide_cyclase"/>
</dbReference>
<keyword evidence="4" id="KW-0548">Nucleotidyltransferase</keyword>
<keyword evidence="1" id="KW-1133">Transmembrane helix</keyword>
<dbReference type="NCBIfam" id="TIGR00254">
    <property type="entry name" value="GGDEF"/>
    <property type="match status" value="1"/>
</dbReference>
<dbReference type="SUPFAM" id="SSF55073">
    <property type="entry name" value="Nucleotide cyclase"/>
    <property type="match status" value="1"/>
</dbReference>
<dbReference type="EC" id="3.1.4.52" evidence="4"/>
<keyword evidence="1" id="KW-0812">Transmembrane</keyword>
<feature type="domain" description="EAL" evidence="2">
    <location>
        <begin position="267"/>
        <end position="517"/>
    </location>
</feature>